<evidence type="ECO:0000313" key="3">
    <source>
        <dbReference type="Proteomes" id="UP000228758"/>
    </source>
</evidence>
<keyword evidence="2" id="KW-0378">Hydrolase</keyword>
<evidence type="ECO:0000313" key="2">
    <source>
        <dbReference type="EMBL" id="PJJ73512.1"/>
    </source>
</evidence>
<gene>
    <name evidence="2" type="ORF">CLV46_3104</name>
</gene>
<feature type="binding site" evidence="1">
    <location>
        <position position="258"/>
    </location>
    <ligand>
        <name>Mg(2+)</name>
        <dbReference type="ChEBI" id="CHEBI:18420"/>
        <label>1</label>
    </ligand>
</feature>
<keyword evidence="3" id="KW-1185">Reference proteome</keyword>
<keyword evidence="1" id="KW-0460">Magnesium</keyword>
<protein>
    <submittedName>
        <fullName evidence="2">ADP-ribosylglycohydrolase</fullName>
    </submittedName>
</protein>
<sequence length="309" mass="32487">MDVTDRAVGVLLGCATGDALGAAYEFQPPLAPDVPVEMRGERGTRFAPGEWTDDTAMSVPLAQAAAAGRDLLARDTLDWVVGEWMRWAETSSDIGAQTKNVFARLREPDAKAAAAAGREVHELTGRSGGNGSVMRTAPVALAFLDDERGLAEAARTISRLTHFDPDAGDACVLWCLAIRHTVLTGQLDVRVGLGALGGEAAERWSLLLDDAEGKQPSDFQRNGWVVEALQGAWSAICAGVDLVDVLERAVRGGNDTDTVAAIAGSLAGAAYGAGGIPTQWRDIVHGWPGLTADDLADLAARIVSRHAVR</sequence>
<keyword evidence="1" id="KW-0479">Metal-binding</keyword>
<feature type="binding site" evidence="1">
    <location>
        <position position="257"/>
    </location>
    <ligand>
        <name>Mg(2+)</name>
        <dbReference type="ChEBI" id="CHEBI:18420"/>
        <label>1</label>
    </ligand>
</feature>
<dbReference type="Pfam" id="PF03747">
    <property type="entry name" value="ADP_ribosyl_GH"/>
    <property type="match status" value="1"/>
</dbReference>
<feature type="binding site" evidence="1">
    <location>
        <position position="53"/>
    </location>
    <ligand>
        <name>Mg(2+)</name>
        <dbReference type="ChEBI" id="CHEBI:18420"/>
        <label>1</label>
    </ligand>
</feature>
<dbReference type="PANTHER" id="PTHR16222">
    <property type="entry name" value="ADP-RIBOSYLGLYCOHYDROLASE"/>
    <property type="match status" value="1"/>
</dbReference>
<dbReference type="InterPro" id="IPR036705">
    <property type="entry name" value="Ribosyl_crysJ1_sf"/>
</dbReference>
<evidence type="ECO:0000256" key="1">
    <source>
        <dbReference type="PIRSR" id="PIRSR605502-1"/>
    </source>
</evidence>
<dbReference type="EMBL" id="PGFF01000001">
    <property type="protein sequence ID" value="PJJ73512.1"/>
    <property type="molecule type" value="Genomic_DNA"/>
</dbReference>
<proteinExistence type="predicted"/>
<feature type="binding site" evidence="1">
    <location>
        <position position="54"/>
    </location>
    <ligand>
        <name>Mg(2+)</name>
        <dbReference type="ChEBI" id="CHEBI:18420"/>
        <label>1</label>
    </ligand>
</feature>
<accession>A0A2M9CNQ4</accession>
<dbReference type="SUPFAM" id="SSF101478">
    <property type="entry name" value="ADP-ribosylglycohydrolase"/>
    <property type="match status" value="1"/>
</dbReference>
<feature type="binding site" evidence="1">
    <location>
        <position position="255"/>
    </location>
    <ligand>
        <name>Mg(2+)</name>
        <dbReference type="ChEBI" id="CHEBI:18420"/>
        <label>1</label>
    </ligand>
</feature>
<dbReference type="RefSeq" id="WP_100365587.1">
    <property type="nucleotide sequence ID" value="NZ_PGFF01000001.1"/>
</dbReference>
<dbReference type="InterPro" id="IPR005502">
    <property type="entry name" value="Ribosyl_crysJ1"/>
</dbReference>
<feature type="binding site" evidence="1">
    <location>
        <position position="52"/>
    </location>
    <ligand>
        <name>Mg(2+)</name>
        <dbReference type="ChEBI" id="CHEBI:18420"/>
        <label>1</label>
    </ligand>
</feature>
<reference evidence="2 3" key="1">
    <citation type="submission" date="2017-11" db="EMBL/GenBank/DDBJ databases">
        <title>Genomic Encyclopedia of Archaeal and Bacterial Type Strains, Phase II (KMG-II): From Individual Species to Whole Genera.</title>
        <authorList>
            <person name="Goeker M."/>
        </authorList>
    </citation>
    <scope>NUCLEOTIDE SEQUENCE [LARGE SCALE GENOMIC DNA]</scope>
    <source>
        <strain evidence="2 3">DSM 27393</strain>
    </source>
</reference>
<dbReference type="AlphaFoldDB" id="A0A2M9CNQ4"/>
<dbReference type="GO" id="GO:0016787">
    <property type="term" value="F:hydrolase activity"/>
    <property type="evidence" value="ECO:0007669"/>
    <property type="project" value="UniProtKB-KW"/>
</dbReference>
<name>A0A2M9CNQ4_9MICO</name>
<dbReference type="InterPro" id="IPR050792">
    <property type="entry name" value="ADP-ribosylglycohydrolase"/>
</dbReference>
<comment type="cofactor">
    <cofactor evidence="1">
        <name>Mg(2+)</name>
        <dbReference type="ChEBI" id="CHEBI:18420"/>
    </cofactor>
    <text evidence="1">Binds 2 magnesium ions per subunit.</text>
</comment>
<dbReference type="OrthoDB" id="9798107at2"/>
<organism evidence="2 3">
    <name type="scientific">Diaminobutyricimonas aerilata</name>
    <dbReference type="NCBI Taxonomy" id="1162967"/>
    <lineage>
        <taxon>Bacteria</taxon>
        <taxon>Bacillati</taxon>
        <taxon>Actinomycetota</taxon>
        <taxon>Actinomycetes</taxon>
        <taxon>Micrococcales</taxon>
        <taxon>Microbacteriaceae</taxon>
        <taxon>Diaminobutyricimonas</taxon>
    </lineage>
</organism>
<comment type="caution">
    <text evidence="2">The sequence shown here is derived from an EMBL/GenBank/DDBJ whole genome shotgun (WGS) entry which is preliminary data.</text>
</comment>
<dbReference type="Proteomes" id="UP000228758">
    <property type="component" value="Unassembled WGS sequence"/>
</dbReference>
<dbReference type="GO" id="GO:0046872">
    <property type="term" value="F:metal ion binding"/>
    <property type="evidence" value="ECO:0007669"/>
    <property type="project" value="UniProtKB-KW"/>
</dbReference>
<dbReference type="Gene3D" id="1.10.4080.10">
    <property type="entry name" value="ADP-ribosylation/Crystallin J1"/>
    <property type="match status" value="1"/>
</dbReference>
<dbReference type="PANTHER" id="PTHR16222:SF12">
    <property type="entry name" value="ADP-RIBOSYLGLYCOHYDROLASE-RELATED"/>
    <property type="match status" value="1"/>
</dbReference>